<dbReference type="GO" id="GO:0016020">
    <property type="term" value="C:membrane"/>
    <property type="evidence" value="ECO:0007669"/>
    <property type="project" value="UniProtKB-SubCell"/>
</dbReference>
<reference evidence="4" key="1">
    <citation type="journal article" date="2016" name="Nature">
        <title>The genome of the seagrass Zostera marina reveals angiosperm adaptation to the sea.</title>
        <authorList>
            <person name="Olsen J.L."/>
            <person name="Rouze P."/>
            <person name="Verhelst B."/>
            <person name="Lin Y.-C."/>
            <person name="Bayer T."/>
            <person name="Collen J."/>
            <person name="Dattolo E."/>
            <person name="De Paoli E."/>
            <person name="Dittami S."/>
            <person name="Maumus F."/>
            <person name="Michel G."/>
            <person name="Kersting A."/>
            <person name="Lauritano C."/>
            <person name="Lohaus R."/>
            <person name="Toepel M."/>
            <person name="Tonon T."/>
            <person name="Vanneste K."/>
            <person name="Amirebrahimi M."/>
            <person name="Brakel J."/>
            <person name="Bostroem C."/>
            <person name="Chovatia M."/>
            <person name="Grimwood J."/>
            <person name="Jenkins J.W."/>
            <person name="Jueterbock A."/>
            <person name="Mraz A."/>
            <person name="Stam W.T."/>
            <person name="Tice H."/>
            <person name="Bornberg-Bauer E."/>
            <person name="Green P.J."/>
            <person name="Pearson G.A."/>
            <person name="Procaccini G."/>
            <person name="Duarte C.M."/>
            <person name="Schmutz J."/>
            <person name="Reusch T.B.H."/>
            <person name="Van de Peer Y."/>
        </authorList>
    </citation>
    <scope>NUCLEOTIDE SEQUENCE [LARGE SCALE GENOMIC DNA]</scope>
    <source>
        <strain evidence="4">cv. Finnish</strain>
    </source>
</reference>
<dbReference type="STRING" id="29655.A0A0K9NQ41"/>
<evidence type="ECO:0000256" key="1">
    <source>
        <dbReference type="RuleBase" id="RU362006"/>
    </source>
</evidence>
<dbReference type="InterPro" id="IPR004345">
    <property type="entry name" value="TB2_DP1_HVA22"/>
</dbReference>
<protein>
    <recommendedName>
        <fullName evidence="1">HVA22-like protein</fullName>
    </recommendedName>
</protein>
<evidence type="ECO:0000313" key="3">
    <source>
        <dbReference type="EMBL" id="KMZ58886.1"/>
    </source>
</evidence>
<organism evidence="3 4">
    <name type="scientific">Zostera marina</name>
    <name type="common">Eelgrass</name>
    <dbReference type="NCBI Taxonomy" id="29655"/>
    <lineage>
        <taxon>Eukaryota</taxon>
        <taxon>Viridiplantae</taxon>
        <taxon>Streptophyta</taxon>
        <taxon>Embryophyta</taxon>
        <taxon>Tracheophyta</taxon>
        <taxon>Spermatophyta</taxon>
        <taxon>Magnoliopsida</taxon>
        <taxon>Liliopsida</taxon>
        <taxon>Zosteraceae</taxon>
        <taxon>Zostera</taxon>
    </lineage>
</organism>
<proteinExistence type="inferred from homology"/>
<evidence type="ECO:0000313" key="4">
    <source>
        <dbReference type="Proteomes" id="UP000036987"/>
    </source>
</evidence>
<evidence type="ECO:0000256" key="2">
    <source>
        <dbReference type="SAM" id="MobiDB-lite"/>
    </source>
</evidence>
<accession>A0A0K9NQ41</accession>
<dbReference type="Proteomes" id="UP000036987">
    <property type="component" value="Unassembled WGS sequence"/>
</dbReference>
<feature type="compositionally biased region" description="Low complexity" evidence="2">
    <location>
        <begin position="222"/>
        <end position="236"/>
    </location>
</feature>
<dbReference type="OrthoDB" id="434647at2759"/>
<gene>
    <name evidence="3" type="ORF">ZOSMA_72G00480</name>
</gene>
<feature type="compositionally biased region" description="Low complexity" evidence="2">
    <location>
        <begin position="170"/>
        <end position="199"/>
    </location>
</feature>
<dbReference type="PANTHER" id="PTHR12300">
    <property type="entry name" value="HVA22-LIKE PROTEINS"/>
    <property type="match status" value="1"/>
</dbReference>
<comment type="subcellular location">
    <subcellularLocation>
        <location evidence="1">Membrane</location>
        <topology evidence="1">Multi-pass membrane protein</topology>
    </subcellularLocation>
</comment>
<comment type="caution">
    <text evidence="3">The sequence shown here is derived from an EMBL/GenBank/DDBJ whole genome shotgun (WGS) entry which is preliminary data.</text>
</comment>
<dbReference type="AlphaFoldDB" id="A0A0K9NQ41"/>
<comment type="similarity">
    <text evidence="1">Belongs to the DP1 family.</text>
</comment>
<keyword evidence="4" id="KW-1185">Reference proteome</keyword>
<dbReference type="EMBL" id="LFYR01001858">
    <property type="protein sequence ID" value="KMZ58886.1"/>
    <property type="molecule type" value="Genomic_DNA"/>
</dbReference>
<sequence>MIGSFLTSGLIMALGYAYPAYECYKIVEKNKPEIEDLRFWCQYWILIALLTIFERFGGDNFISWLPMYSEAKLAFYIYLWYPKTKGTAYVYDTFLRPYVVKHEVEIDRNLLELRTRAGDVAVLYTQKAAVYGKTRFVEVLQYIASQSQSAQPAPKRSAKVPKIVPPVRQASTAAPTQIPTQPAQQQPVTPSTPASPAKTQTKEVIVQEPAASILSPPSRTQSAPTATSTIPSTASAEPGEVAEEMQVDPVAIEVSTLNSNSNPNTTQIPKETIMEDAIRITRGRLRRTRSVVNTPPAAVVPR</sequence>
<name>A0A0K9NQ41_ZOSMR</name>
<dbReference type="PANTHER" id="PTHR12300:SF117">
    <property type="entry name" value="LP05237P-RELATED"/>
    <property type="match status" value="1"/>
</dbReference>
<dbReference type="Pfam" id="PF03134">
    <property type="entry name" value="TB2_DP1_HVA22"/>
    <property type="match status" value="1"/>
</dbReference>
<feature type="region of interest" description="Disordered" evidence="2">
    <location>
        <begin position="170"/>
        <end position="242"/>
    </location>
</feature>
<dbReference type="OMA" id="SFDQCDT"/>